<dbReference type="AlphaFoldDB" id="A0AAF1KAF0"/>
<dbReference type="KEGG" id="rtu:PR017_27135"/>
<keyword evidence="1" id="KW-0614">Plasmid</keyword>
<evidence type="ECO:0000313" key="1">
    <source>
        <dbReference type="EMBL" id="WFR99412.1"/>
    </source>
</evidence>
<dbReference type="EMBL" id="CP117260">
    <property type="protein sequence ID" value="WFR99412.1"/>
    <property type="molecule type" value="Genomic_DNA"/>
</dbReference>
<geneLocation type="plasmid" evidence="1 2">
    <name>unnamed3</name>
</geneLocation>
<protein>
    <submittedName>
        <fullName evidence="1">Uncharacterized protein</fullName>
    </submittedName>
</protein>
<evidence type="ECO:0000313" key="2">
    <source>
        <dbReference type="Proteomes" id="UP000249499"/>
    </source>
</evidence>
<reference evidence="1 2" key="1">
    <citation type="journal article" date="2018" name="Sci. Rep.">
        <title>Rhizobium tumorigenes sp. nov., a novel plant tumorigenic bacterium isolated from cane gall tumors on thornless blackberry.</title>
        <authorList>
            <person name="Kuzmanovi N."/>
            <person name="Smalla K."/>
            <person name="Gronow S."/>
            <person name="PuBawska J."/>
        </authorList>
    </citation>
    <scope>NUCLEOTIDE SEQUENCE [LARGE SCALE GENOMIC DNA]</scope>
    <source>
        <strain evidence="2">1078</strain>
        <plasmid evidence="1">unnamed3</plasmid>
    </source>
</reference>
<accession>A0AAF1KAF0</accession>
<gene>
    <name evidence="1" type="ORF">PR017_27135</name>
</gene>
<dbReference type="Proteomes" id="UP000249499">
    <property type="component" value="Plasmid unnamed3"/>
</dbReference>
<sequence length="72" mass="6927">MAKVVVIGLPGEDGLWIADFGAGTVTALAAPTSGALKQANDLRAAGATVVKGVDLAVAVSSTADVASGFLDG</sequence>
<name>A0AAF1KAF0_9HYPH</name>
<reference evidence="2" key="2">
    <citation type="journal article" date="2023" name="MicrobiologyOpen">
        <title>Genomics of the tumorigenes clade of the family Rhizobiaceae and description of Rhizobium rhododendri sp. nov.</title>
        <authorList>
            <person name="Kuzmanovic N."/>
            <person name="diCenzo G.C."/>
            <person name="Bunk B."/>
            <person name="Sproeer C."/>
            <person name="Fruehling A."/>
            <person name="Neumann-Schaal M."/>
            <person name="Overmann J."/>
            <person name="Smalla K."/>
        </authorList>
    </citation>
    <scope>NUCLEOTIDE SEQUENCE [LARGE SCALE GENOMIC DNA]</scope>
    <source>
        <strain evidence="2">1078</strain>
        <plasmid evidence="2">unnamed3</plasmid>
    </source>
</reference>
<proteinExistence type="predicted"/>
<keyword evidence="2" id="KW-1185">Reference proteome</keyword>
<organism evidence="1 2">
    <name type="scientific">Rhizobium tumorigenes</name>
    <dbReference type="NCBI Taxonomy" id="2041385"/>
    <lineage>
        <taxon>Bacteria</taxon>
        <taxon>Pseudomonadati</taxon>
        <taxon>Pseudomonadota</taxon>
        <taxon>Alphaproteobacteria</taxon>
        <taxon>Hyphomicrobiales</taxon>
        <taxon>Rhizobiaceae</taxon>
        <taxon>Rhizobium/Agrobacterium group</taxon>
        <taxon>Rhizobium</taxon>
    </lineage>
</organism>